<dbReference type="InterPro" id="IPR038255">
    <property type="entry name" value="PBS_linker_sf"/>
</dbReference>
<organism evidence="10 11">
    <name type="scientific">Zarconia navalis LEGE 11467</name>
    <dbReference type="NCBI Taxonomy" id="1828826"/>
    <lineage>
        <taxon>Bacteria</taxon>
        <taxon>Bacillati</taxon>
        <taxon>Cyanobacteriota</taxon>
        <taxon>Cyanophyceae</taxon>
        <taxon>Oscillatoriophycideae</taxon>
        <taxon>Oscillatoriales</taxon>
        <taxon>Oscillatoriales incertae sedis</taxon>
        <taxon>Zarconia</taxon>
        <taxon>Zarconia navalis</taxon>
    </lineage>
</organism>
<dbReference type="GO" id="GO:0031676">
    <property type="term" value="C:plasma membrane-derived thylakoid membrane"/>
    <property type="evidence" value="ECO:0007669"/>
    <property type="project" value="UniProtKB-SubCell"/>
</dbReference>
<name>A0A928VZR6_9CYAN</name>
<dbReference type="Proteomes" id="UP000621799">
    <property type="component" value="Unassembled WGS sequence"/>
</dbReference>
<evidence type="ECO:0000256" key="3">
    <source>
        <dbReference type="ARBA" id="ARBA00022549"/>
    </source>
</evidence>
<dbReference type="RefSeq" id="WP_264320895.1">
    <property type="nucleotide sequence ID" value="NZ_JADEXN010000105.1"/>
</dbReference>
<evidence type="ECO:0000256" key="6">
    <source>
        <dbReference type="ARBA" id="ARBA00023136"/>
    </source>
</evidence>
<dbReference type="PIRSF" id="PIRSF005898">
    <property type="entry name" value="Phycobilisome_CpeC/CpcI"/>
    <property type="match status" value="1"/>
</dbReference>
<keyword evidence="5" id="KW-0793">Thylakoid</keyword>
<keyword evidence="3" id="KW-0042">Antenna complex</keyword>
<evidence type="ECO:0000259" key="8">
    <source>
        <dbReference type="PROSITE" id="PS51441"/>
    </source>
</evidence>
<protein>
    <submittedName>
        <fullName evidence="10">Phycobilisome rod-core linker polypeptide</fullName>
    </submittedName>
</protein>
<dbReference type="InterPro" id="IPR001297">
    <property type="entry name" value="PBS_linker_dom"/>
</dbReference>
<evidence type="ECO:0000256" key="1">
    <source>
        <dbReference type="ARBA" id="ARBA00004445"/>
    </source>
</evidence>
<evidence type="ECO:0000256" key="2">
    <source>
        <dbReference type="ARBA" id="ARBA00022531"/>
    </source>
</evidence>
<dbReference type="PANTHER" id="PTHR34011:SF6">
    <property type="entry name" value="PHYCOBILIPROTEIN APCE"/>
    <property type="match status" value="1"/>
</dbReference>
<dbReference type="PANTHER" id="PTHR34011">
    <property type="entry name" value="PHYCOBILISOME 32.1 KDA LINKER POLYPEPTIDE, PHYCOCYANIN-ASSOCIATED, ROD 2-RELATED"/>
    <property type="match status" value="1"/>
</dbReference>
<evidence type="ECO:0000313" key="10">
    <source>
        <dbReference type="EMBL" id="MBE9040650.1"/>
    </source>
</evidence>
<evidence type="ECO:0000256" key="7">
    <source>
        <dbReference type="PROSITE-ProRule" id="PRU00775"/>
    </source>
</evidence>
<dbReference type="PROSITE" id="PS51445">
    <property type="entry name" value="PBS_LINKER"/>
    <property type="match status" value="1"/>
</dbReference>
<dbReference type="GO" id="GO:0015979">
    <property type="term" value="P:photosynthesis"/>
    <property type="evidence" value="ECO:0007669"/>
    <property type="project" value="UniProtKB-KW"/>
</dbReference>
<dbReference type="Pfam" id="PF00427">
    <property type="entry name" value="PBS_linker_poly"/>
    <property type="match status" value="1"/>
</dbReference>
<feature type="domain" description="PBS-linker" evidence="9">
    <location>
        <begin position="1"/>
        <end position="170"/>
    </location>
</feature>
<sequence>MSLWAIDSDRVALRPNATEDDVQAVIRAVYRQVLGNPHLLESDRLISAESGLCNGDISVRQFVRAVAKSGAYRSRFFERSPQYRFIELNFKHLLGRAPQDQSEIARHVLIYNESGYDAEIDSYIDSAEYLENFGEDTVPFARSTQTQVGIKNVGFNRMFALMRGYATSDSSNKSALVADLAANAATKIVRPAGGSGAYSGTGKRFRIQAVKGQATSRRSNVCYTVSYNQLSQNIQSIHKTGGKILSISEIA</sequence>
<dbReference type="GO" id="GO:0030089">
    <property type="term" value="C:phycobilisome"/>
    <property type="evidence" value="ECO:0007669"/>
    <property type="project" value="UniProtKB-UniRule"/>
</dbReference>
<evidence type="ECO:0000256" key="4">
    <source>
        <dbReference type="ARBA" id="ARBA00022738"/>
    </source>
</evidence>
<keyword evidence="2" id="KW-0602">Photosynthesis</keyword>
<comment type="similarity">
    <text evidence="7">Belongs to the phycobilisome linker protein family.</text>
</comment>
<gene>
    <name evidence="10" type="ORF">IQ235_07635</name>
</gene>
<comment type="caution">
    <text evidence="10">The sequence shown here is derived from an EMBL/GenBank/DDBJ whole genome shotgun (WGS) entry which is preliminary data.</text>
</comment>
<keyword evidence="11" id="KW-1185">Reference proteome</keyword>
<dbReference type="Gene3D" id="1.10.3130.20">
    <property type="entry name" value="Phycobilisome linker domain"/>
    <property type="match status" value="1"/>
</dbReference>
<dbReference type="Pfam" id="PF01383">
    <property type="entry name" value="CpcD"/>
    <property type="match status" value="1"/>
</dbReference>
<proteinExistence type="inferred from homology"/>
<accession>A0A928VZR6</accession>
<evidence type="ECO:0000259" key="9">
    <source>
        <dbReference type="PROSITE" id="PS51445"/>
    </source>
</evidence>
<dbReference type="PROSITE" id="PS51441">
    <property type="entry name" value="CPCD_LIKE"/>
    <property type="match status" value="1"/>
</dbReference>
<feature type="domain" description="CpcD-like" evidence="8">
    <location>
        <begin position="202"/>
        <end position="250"/>
    </location>
</feature>
<reference evidence="10" key="1">
    <citation type="submission" date="2020-10" db="EMBL/GenBank/DDBJ databases">
        <authorList>
            <person name="Castelo-Branco R."/>
            <person name="Eusebio N."/>
            <person name="Adriana R."/>
            <person name="Vieira A."/>
            <person name="Brugerolle De Fraissinette N."/>
            <person name="Rezende De Castro R."/>
            <person name="Schneider M.P."/>
            <person name="Vasconcelos V."/>
            <person name="Leao P.N."/>
        </authorList>
    </citation>
    <scope>NUCLEOTIDE SEQUENCE</scope>
    <source>
        <strain evidence="10">LEGE 11467</strain>
    </source>
</reference>
<dbReference type="AlphaFoldDB" id="A0A928VZR6"/>
<keyword evidence="6" id="KW-0472">Membrane</keyword>
<evidence type="ECO:0000313" key="11">
    <source>
        <dbReference type="Proteomes" id="UP000621799"/>
    </source>
</evidence>
<dbReference type="InterPro" id="IPR016470">
    <property type="entry name" value="Phycobilisome"/>
</dbReference>
<evidence type="ECO:0000256" key="5">
    <source>
        <dbReference type="ARBA" id="ARBA00023078"/>
    </source>
</evidence>
<dbReference type="SMART" id="SM01094">
    <property type="entry name" value="CpcD"/>
    <property type="match status" value="1"/>
</dbReference>
<dbReference type="EMBL" id="JADEXN010000105">
    <property type="protein sequence ID" value="MBE9040650.1"/>
    <property type="molecule type" value="Genomic_DNA"/>
</dbReference>
<dbReference type="InterPro" id="IPR008213">
    <property type="entry name" value="CpcD-like_dom"/>
</dbReference>
<keyword evidence="4 7" id="KW-0605">Phycobilisome</keyword>
<comment type="subcellular location">
    <subcellularLocation>
        <location evidence="1">Cellular thylakoid membrane</location>
        <topology evidence="1">Peripheral membrane protein</topology>
        <orientation evidence="1">Cytoplasmic side</orientation>
    </subcellularLocation>
</comment>